<protein>
    <submittedName>
        <fullName evidence="2">Thiamine phosphate synthase</fullName>
    </submittedName>
</protein>
<dbReference type="Proteomes" id="UP000218366">
    <property type="component" value="Unassembled WGS sequence"/>
</dbReference>
<evidence type="ECO:0000313" key="3">
    <source>
        <dbReference type="Proteomes" id="UP000218366"/>
    </source>
</evidence>
<dbReference type="CDD" id="cd00564">
    <property type="entry name" value="TMP_TenI"/>
    <property type="match status" value="1"/>
</dbReference>
<gene>
    <name evidence="2" type="ORF">COC42_10535</name>
</gene>
<dbReference type="InterPro" id="IPR036206">
    <property type="entry name" value="ThiamineP_synth_sf"/>
</dbReference>
<dbReference type="OrthoDB" id="8446047at2"/>
<accession>A0A2A4B1W6</accession>
<keyword evidence="3" id="KW-1185">Reference proteome</keyword>
<organism evidence="2 3">
    <name type="scientific">Sphingomonas spermidinifaciens</name>
    <dbReference type="NCBI Taxonomy" id="1141889"/>
    <lineage>
        <taxon>Bacteria</taxon>
        <taxon>Pseudomonadati</taxon>
        <taxon>Pseudomonadota</taxon>
        <taxon>Alphaproteobacteria</taxon>
        <taxon>Sphingomonadales</taxon>
        <taxon>Sphingomonadaceae</taxon>
        <taxon>Sphingomonas</taxon>
    </lineage>
</organism>
<dbReference type="EMBL" id="NWMW01000002">
    <property type="protein sequence ID" value="PCD01932.1"/>
    <property type="molecule type" value="Genomic_DNA"/>
</dbReference>
<dbReference type="AlphaFoldDB" id="A0A2A4B1W6"/>
<feature type="domain" description="Thiamine phosphate synthase/TenI" evidence="1">
    <location>
        <begin position="92"/>
        <end position="171"/>
    </location>
</feature>
<dbReference type="InterPro" id="IPR022998">
    <property type="entry name" value="ThiamineP_synth_TenI"/>
</dbReference>
<proteinExistence type="predicted"/>
<sequence length="185" mass="20020">MRARHPDRLPRLWLMTDERLGERVWPALAALPRGSGVVFRDYATPLAERRARFARVCAVARRRGLVLVRAGDVPMRREAGVHNGRGRGLRTASAHSPAELVAARRSGADLVFVSPVFATRSHLGARTLGPVRLGLLLRRAALPAIALGGMNARSFRRLRGLGLHGWAAIDGLSDRTAPSSTGSTT</sequence>
<dbReference type="Pfam" id="PF02581">
    <property type="entry name" value="TMP-TENI"/>
    <property type="match status" value="1"/>
</dbReference>
<dbReference type="InterPro" id="IPR013785">
    <property type="entry name" value="Aldolase_TIM"/>
</dbReference>
<evidence type="ECO:0000313" key="2">
    <source>
        <dbReference type="EMBL" id="PCD01932.1"/>
    </source>
</evidence>
<reference evidence="2 3" key="1">
    <citation type="submission" date="2017-09" db="EMBL/GenBank/DDBJ databases">
        <title>Sphingomonas spermidinifaciens 9NM-10, whole genome shotgun sequence.</title>
        <authorList>
            <person name="Feng G."/>
            <person name="Zhu H."/>
        </authorList>
    </citation>
    <scope>NUCLEOTIDE SEQUENCE [LARGE SCALE GENOMIC DNA]</scope>
    <source>
        <strain evidence="2 3">9NM-10</strain>
    </source>
</reference>
<dbReference type="SUPFAM" id="SSF51391">
    <property type="entry name" value="Thiamin phosphate synthase"/>
    <property type="match status" value="1"/>
</dbReference>
<comment type="caution">
    <text evidence="2">The sequence shown here is derived from an EMBL/GenBank/DDBJ whole genome shotgun (WGS) entry which is preliminary data.</text>
</comment>
<dbReference type="Gene3D" id="3.20.20.70">
    <property type="entry name" value="Aldolase class I"/>
    <property type="match status" value="1"/>
</dbReference>
<dbReference type="RefSeq" id="WP_096343310.1">
    <property type="nucleotide sequence ID" value="NZ_NWMW01000002.1"/>
</dbReference>
<dbReference type="GO" id="GO:0009228">
    <property type="term" value="P:thiamine biosynthetic process"/>
    <property type="evidence" value="ECO:0007669"/>
    <property type="project" value="UniProtKB-KW"/>
</dbReference>
<evidence type="ECO:0000259" key="1">
    <source>
        <dbReference type="Pfam" id="PF02581"/>
    </source>
</evidence>
<name>A0A2A4B1W6_9SPHN</name>